<gene>
    <name evidence="11" type="primary">OR89</name>
</gene>
<feature type="transmembrane region" description="Helical" evidence="10">
    <location>
        <begin position="281"/>
        <end position="301"/>
    </location>
</feature>
<dbReference type="PANTHER" id="PTHR21137">
    <property type="entry name" value="ODORANT RECEPTOR"/>
    <property type="match status" value="1"/>
</dbReference>
<evidence type="ECO:0000256" key="9">
    <source>
        <dbReference type="ARBA" id="ARBA00023224"/>
    </source>
</evidence>
<feature type="transmembrane region" description="Helical" evidence="10">
    <location>
        <begin position="313"/>
        <end position="334"/>
    </location>
</feature>
<dbReference type="EMBL" id="KU958266">
    <property type="protein sequence ID" value="AQM56095.1"/>
    <property type="molecule type" value="mRNA"/>
</dbReference>
<keyword evidence="3 10" id="KW-0716">Sensory transduction</keyword>
<accession>A0A1Q1NIL0</accession>
<evidence type="ECO:0000313" key="11">
    <source>
        <dbReference type="EMBL" id="AQM56095.1"/>
    </source>
</evidence>
<keyword evidence="5 10" id="KW-0552">Olfaction</keyword>
<keyword evidence="8 10" id="KW-0675">Receptor</keyword>
<feature type="transmembrane region" description="Helical" evidence="10">
    <location>
        <begin position="138"/>
        <end position="160"/>
    </location>
</feature>
<dbReference type="GO" id="GO:0005886">
    <property type="term" value="C:plasma membrane"/>
    <property type="evidence" value="ECO:0007669"/>
    <property type="project" value="UniProtKB-SubCell"/>
</dbReference>
<proteinExistence type="evidence at transcript level"/>
<dbReference type="PANTHER" id="PTHR21137:SF35">
    <property type="entry name" value="ODORANT RECEPTOR 19A-RELATED"/>
    <property type="match status" value="1"/>
</dbReference>
<keyword evidence="4 10" id="KW-0812">Transmembrane</keyword>
<feature type="transmembrane region" description="Helical" evidence="10">
    <location>
        <begin position="180"/>
        <end position="208"/>
    </location>
</feature>
<keyword evidence="6 10" id="KW-1133">Transmembrane helix</keyword>
<reference evidence="11" key="2">
    <citation type="submission" date="2016-03" db="EMBL/GenBank/DDBJ databases">
        <authorList>
            <person name="Ploux O."/>
        </authorList>
    </citation>
    <scope>NUCLEOTIDE SEQUENCE</scope>
</reference>
<keyword evidence="7 10" id="KW-0472">Membrane</keyword>
<dbReference type="GO" id="GO:0004984">
    <property type="term" value="F:olfactory receptor activity"/>
    <property type="evidence" value="ECO:0007669"/>
    <property type="project" value="InterPro"/>
</dbReference>
<feature type="transmembrane region" description="Helical" evidence="10">
    <location>
        <begin position="77"/>
        <end position="96"/>
    </location>
</feature>
<keyword evidence="9 10" id="KW-0807">Transducer</keyword>
<evidence type="ECO:0000256" key="8">
    <source>
        <dbReference type="ARBA" id="ARBA00023170"/>
    </source>
</evidence>
<evidence type="ECO:0000256" key="7">
    <source>
        <dbReference type="ARBA" id="ARBA00023136"/>
    </source>
</evidence>
<evidence type="ECO:0000256" key="6">
    <source>
        <dbReference type="ARBA" id="ARBA00022989"/>
    </source>
</evidence>
<dbReference type="GO" id="GO:0007165">
    <property type="term" value="P:signal transduction"/>
    <property type="evidence" value="ECO:0007669"/>
    <property type="project" value="UniProtKB-KW"/>
</dbReference>
<comment type="caution">
    <text evidence="10">Lacks conserved residue(s) required for the propagation of feature annotation.</text>
</comment>
<protein>
    <recommendedName>
        <fullName evidence="10">Odorant receptor</fullName>
    </recommendedName>
</protein>
<organism evidence="11">
    <name type="scientific">Apolygus lucorum</name>
    <name type="common">Small green plant bug</name>
    <name type="synonym">Lygocoris lucorum</name>
    <dbReference type="NCBI Taxonomy" id="248454"/>
    <lineage>
        <taxon>Eukaryota</taxon>
        <taxon>Metazoa</taxon>
        <taxon>Ecdysozoa</taxon>
        <taxon>Arthropoda</taxon>
        <taxon>Hexapoda</taxon>
        <taxon>Insecta</taxon>
        <taxon>Pterygota</taxon>
        <taxon>Neoptera</taxon>
        <taxon>Paraneoptera</taxon>
        <taxon>Hemiptera</taxon>
        <taxon>Heteroptera</taxon>
        <taxon>Panheteroptera</taxon>
        <taxon>Cimicomorpha</taxon>
        <taxon>Miridae</taxon>
        <taxon>Mirini</taxon>
        <taxon>Apolygus</taxon>
    </lineage>
</organism>
<feature type="transmembrane region" description="Helical" evidence="10">
    <location>
        <begin position="43"/>
        <end position="65"/>
    </location>
</feature>
<name>A0A1Q1NIL0_APOLU</name>
<comment type="subcellular location">
    <subcellularLocation>
        <location evidence="1 10">Cell membrane</location>
        <topology evidence="1 10">Multi-pass membrane protein</topology>
    </subcellularLocation>
</comment>
<dbReference type="InterPro" id="IPR004117">
    <property type="entry name" value="7tm6_olfct_rcpt"/>
</dbReference>
<evidence type="ECO:0000256" key="10">
    <source>
        <dbReference type="RuleBase" id="RU351113"/>
    </source>
</evidence>
<sequence length="406" mass="46895">MAFGLEQMDCLTKEEIGIKAHFMRLMNLSGTFSRRKQTRLRSAIIWSVIYVPIILTLVATCIHFRKNFDLSSYALHHAALITIGFIVNVMTVCMYWKEFHDIMDGSTMSYNYDSGLVKNFAQQTIHERFKLSGLLVKLVSYGSVGVIIEVQIFFAIEAFYLQTYKTIFPMYVPMDLDDPFVFTSVVIWQELVVIYTTYLPLMLAVLYYNAWSHLDIEIKILTFAVANIQRIVEEESQNFRHEGIHRETLEAALYETYSYHFAKHHAHITSYFELFSKCVKLITLLLFTMGPVCLVTVGLSLLSDNIGIRLKLFWFLVIQLIMTYAICWIGQYIADVSTGISEVLVTAPWWLMPKSCRSTFLLIMTRCRKPLQMTTDYGVPANMESFMDLLKGVYQIISVVIQMRDG</sequence>
<reference evidence="11" key="1">
    <citation type="journal article" date="2016" name="Sci. Rep.">
        <title>Identification and expression analysis of an olfactory receptor gene family in green plant bug Apolygus lucorum (Meyer-Dur).</title>
        <authorList>
            <person name="An X.K."/>
            <person name="Sun L."/>
            <person name="Liu H.W."/>
            <person name="Liu D.F."/>
            <person name="Ding Y.X."/>
            <person name="Li L.M."/>
            <person name="Zhang Y.J."/>
            <person name="Guo Y.Y."/>
        </authorList>
    </citation>
    <scope>NUCLEOTIDE SEQUENCE</scope>
</reference>
<dbReference type="AlphaFoldDB" id="A0A1Q1NIL0"/>
<keyword evidence="2" id="KW-1003">Cell membrane</keyword>
<comment type="similarity">
    <text evidence="10">Belongs to the insect chemoreceptor superfamily. Heteromeric odorant receptor channel (TC 1.A.69) family.</text>
</comment>
<evidence type="ECO:0000256" key="3">
    <source>
        <dbReference type="ARBA" id="ARBA00022606"/>
    </source>
</evidence>
<evidence type="ECO:0000256" key="1">
    <source>
        <dbReference type="ARBA" id="ARBA00004651"/>
    </source>
</evidence>
<dbReference type="GO" id="GO:0005549">
    <property type="term" value="F:odorant binding"/>
    <property type="evidence" value="ECO:0007669"/>
    <property type="project" value="InterPro"/>
</dbReference>
<evidence type="ECO:0000256" key="4">
    <source>
        <dbReference type="ARBA" id="ARBA00022692"/>
    </source>
</evidence>
<evidence type="ECO:0000256" key="2">
    <source>
        <dbReference type="ARBA" id="ARBA00022475"/>
    </source>
</evidence>
<evidence type="ECO:0000256" key="5">
    <source>
        <dbReference type="ARBA" id="ARBA00022725"/>
    </source>
</evidence>
<dbReference type="Pfam" id="PF02949">
    <property type="entry name" value="7tm_6"/>
    <property type="match status" value="1"/>
</dbReference>